<dbReference type="InterPro" id="IPR013762">
    <property type="entry name" value="Integrase-like_cat_sf"/>
</dbReference>
<evidence type="ECO:0000256" key="1">
    <source>
        <dbReference type="ARBA" id="ARBA00023172"/>
    </source>
</evidence>
<comment type="caution">
    <text evidence="3">The sequence shown here is derived from an EMBL/GenBank/DDBJ whole genome shotgun (WGS) entry which is preliminary data.</text>
</comment>
<dbReference type="InterPro" id="IPR011010">
    <property type="entry name" value="DNA_brk_join_enz"/>
</dbReference>
<keyword evidence="1" id="KW-0233">DNA recombination</keyword>
<name>A0A0E2HEE1_9FIRM</name>
<dbReference type="HOGENOM" id="CLU_027562_10_1_9"/>
<organism evidence="3 4">
    <name type="scientific">[Clostridium] clostridioforme 90A8</name>
    <dbReference type="NCBI Taxonomy" id="999408"/>
    <lineage>
        <taxon>Bacteria</taxon>
        <taxon>Bacillati</taxon>
        <taxon>Bacillota</taxon>
        <taxon>Clostridia</taxon>
        <taxon>Lachnospirales</taxon>
        <taxon>Lachnospiraceae</taxon>
        <taxon>Enterocloster</taxon>
    </lineage>
</organism>
<proteinExistence type="predicted"/>
<dbReference type="GO" id="GO:0003677">
    <property type="term" value="F:DNA binding"/>
    <property type="evidence" value="ECO:0007669"/>
    <property type="project" value="InterPro"/>
</dbReference>
<dbReference type="PROSITE" id="PS51898">
    <property type="entry name" value="TYR_RECOMBINASE"/>
    <property type="match status" value="1"/>
</dbReference>
<evidence type="ECO:0000259" key="2">
    <source>
        <dbReference type="PROSITE" id="PS51898"/>
    </source>
</evidence>
<dbReference type="PATRIC" id="fig|999408.3.peg.1301"/>
<dbReference type="Pfam" id="PF00589">
    <property type="entry name" value="Phage_integrase"/>
    <property type="match status" value="1"/>
</dbReference>
<evidence type="ECO:0000313" key="3">
    <source>
        <dbReference type="EMBL" id="ENZ18433.1"/>
    </source>
</evidence>
<evidence type="ECO:0000313" key="4">
    <source>
        <dbReference type="Proteomes" id="UP000013085"/>
    </source>
</evidence>
<protein>
    <recommendedName>
        <fullName evidence="2">Tyr recombinase domain-containing protein</fullName>
    </recommendedName>
</protein>
<gene>
    <name evidence="3" type="ORF">HMPREF1090_01215</name>
</gene>
<dbReference type="InterPro" id="IPR002104">
    <property type="entry name" value="Integrase_catalytic"/>
</dbReference>
<dbReference type="Gene3D" id="1.10.443.10">
    <property type="entry name" value="Intergrase catalytic core"/>
    <property type="match status" value="1"/>
</dbReference>
<dbReference type="SUPFAM" id="SSF56349">
    <property type="entry name" value="DNA breaking-rejoining enzymes"/>
    <property type="match status" value="1"/>
</dbReference>
<feature type="domain" description="Tyr recombinase" evidence="2">
    <location>
        <begin position="102"/>
        <end position="260"/>
    </location>
</feature>
<dbReference type="RefSeq" id="WP_002595224.1">
    <property type="nucleotide sequence ID" value="NZ_KB851009.1"/>
</dbReference>
<dbReference type="GO" id="GO:0006310">
    <property type="term" value="P:DNA recombination"/>
    <property type="evidence" value="ECO:0007669"/>
    <property type="project" value="UniProtKB-KW"/>
</dbReference>
<dbReference type="GO" id="GO:0015074">
    <property type="term" value="P:DNA integration"/>
    <property type="evidence" value="ECO:0007669"/>
    <property type="project" value="InterPro"/>
</dbReference>
<dbReference type="AlphaFoldDB" id="A0A0E2HEE1"/>
<sequence length="260" mass="30496">MHSESLPELINRFVSYKRANGYQYQTGAYYLKKYAGFVMETAPETTVPDKATVERFLETFQDTPGSLYNAAAFLREFSRYLSARGIRAYLIPSGRLHLPTPVQPYFFTEQEILAFFRECDRTVEAPRLKGRNLVLPAIFRLIYCCGLRCKEARMLARENAHLDEGFLDILQSKGPKGRRIHISGELVEYLVTYDRRISRLFPERVTFFPNREDHPYSASWLEENFLRFWYAAFPEKKGSGISIRPYDFRYPNPKNIQTFF</sequence>
<dbReference type="EMBL" id="AGYR01000009">
    <property type="protein sequence ID" value="ENZ18433.1"/>
    <property type="molecule type" value="Genomic_DNA"/>
</dbReference>
<accession>A0A0E2HEE1</accession>
<reference evidence="3 4" key="1">
    <citation type="submission" date="2013-01" db="EMBL/GenBank/DDBJ databases">
        <title>The Genome Sequence of Clostridium clostridioforme 90A8.</title>
        <authorList>
            <consortium name="The Broad Institute Genome Sequencing Platform"/>
            <person name="Earl A."/>
            <person name="Ward D."/>
            <person name="Feldgarden M."/>
            <person name="Gevers D."/>
            <person name="Courvalin P."/>
            <person name="Lambert T."/>
            <person name="Walker B."/>
            <person name="Young S.K."/>
            <person name="Zeng Q."/>
            <person name="Gargeya S."/>
            <person name="Fitzgerald M."/>
            <person name="Haas B."/>
            <person name="Abouelleil A."/>
            <person name="Alvarado L."/>
            <person name="Arachchi H.M."/>
            <person name="Berlin A.M."/>
            <person name="Chapman S.B."/>
            <person name="Dewar J."/>
            <person name="Goldberg J."/>
            <person name="Griggs A."/>
            <person name="Gujja S."/>
            <person name="Hansen M."/>
            <person name="Howarth C."/>
            <person name="Imamovic A."/>
            <person name="Larimer J."/>
            <person name="McCowan C."/>
            <person name="Murphy C."/>
            <person name="Neiman D."/>
            <person name="Pearson M."/>
            <person name="Priest M."/>
            <person name="Roberts A."/>
            <person name="Saif S."/>
            <person name="Shea T."/>
            <person name="Sisk P."/>
            <person name="Sykes S."/>
            <person name="Wortman J."/>
            <person name="Nusbaum C."/>
            <person name="Birren B."/>
        </authorList>
    </citation>
    <scope>NUCLEOTIDE SEQUENCE [LARGE SCALE GENOMIC DNA]</scope>
    <source>
        <strain evidence="3 4">90A8</strain>
    </source>
</reference>
<dbReference type="Proteomes" id="UP000013085">
    <property type="component" value="Unassembled WGS sequence"/>
</dbReference>